<accession>A0A2S2QN41</accession>
<gene>
    <name evidence="2" type="primary">F40A3.3_4</name>
    <name evidence="2" type="ORF">g.22697</name>
</gene>
<organism evidence="2">
    <name type="scientific">Sipha flava</name>
    <name type="common">yellow sugarcane aphid</name>
    <dbReference type="NCBI Taxonomy" id="143950"/>
    <lineage>
        <taxon>Eukaryota</taxon>
        <taxon>Metazoa</taxon>
        <taxon>Ecdysozoa</taxon>
        <taxon>Arthropoda</taxon>
        <taxon>Hexapoda</taxon>
        <taxon>Insecta</taxon>
        <taxon>Pterygota</taxon>
        <taxon>Neoptera</taxon>
        <taxon>Paraneoptera</taxon>
        <taxon>Hemiptera</taxon>
        <taxon>Sternorrhyncha</taxon>
        <taxon>Aphidomorpha</taxon>
        <taxon>Aphidoidea</taxon>
        <taxon>Aphididae</taxon>
        <taxon>Sipha</taxon>
    </lineage>
</organism>
<evidence type="ECO:0000313" key="2">
    <source>
        <dbReference type="EMBL" id="MBY79111.1"/>
    </source>
</evidence>
<dbReference type="OrthoDB" id="2506647at2759"/>
<dbReference type="EMBL" id="GGMS01009908">
    <property type="protein sequence ID" value="MBY79111.1"/>
    <property type="molecule type" value="Transcribed_RNA"/>
</dbReference>
<sequence length="112" mass="12787">MFFSRQSQCWILYFIYVFSGAPSVMSENKVQRSMADVEIVPDVIPIAPEIILQVEFPSGVKAELGNELTPTQVKDQPTIRWDADPDSFYTLCMTGNYKNTPVVHKHFNRVCL</sequence>
<name>A0A2S2QN41_9HEMI</name>
<dbReference type="Gene3D" id="3.90.280.10">
    <property type="entry name" value="PEBP-like"/>
    <property type="match status" value="1"/>
</dbReference>
<protein>
    <submittedName>
        <fullName evidence="2">Phosphatidylethanolamine-binding F40A3.3</fullName>
    </submittedName>
</protein>
<dbReference type="SUPFAM" id="SSF49777">
    <property type="entry name" value="PEBP-like"/>
    <property type="match status" value="1"/>
</dbReference>
<reference evidence="2" key="1">
    <citation type="submission" date="2018-04" db="EMBL/GenBank/DDBJ databases">
        <title>Transcriptome assembly of Sipha flava.</title>
        <authorList>
            <person name="Scully E.D."/>
            <person name="Geib S.M."/>
            <person name="Palmer N.A."/>
            <person name="Koch K."/>
            <person name="Bradshaw J."/>
            <person name="Heng-Moss T."/>
            <person name="Sarath G."/>
        </authorList>
    </citation>
    <scope>NUCLEOTIDE SEQUENCE</scope>
</reference>
<dbReference type="InterPro" id="IPR036610">
    <property type="entry name" value="PEBP-like_sf"/>
</dbReference>
<dbReference type="AlphaFoldDB" id="A0A2S2QN41"/>
<feature type="chain" id="PRO_5015434628" evidence="1">
    <location>
        <begin position="27"/>
        <end position="112"/>
    </location>
</feature>
<proteinExistence type="predicted"/>
<keyword evidence="1" id="KW-0732">Signal</keyword>
<evidence type="ECO:0000256" key="1">
    <source>
        <dbReference type="SAM" id="SignalP"/>
    </source>
</evidence>
<feature type="signal peptide" evidence="1">
    <location>
        <begin position="1"/>
        <end position="26"/>
    </location>
</feature>